<dbReference type="Pfam" id="PF01556">
    <property type="entry name" value="DnaJ_C"/>
    <property type="match status" value="1"/>
</dbReference>
<reference evidence="5 6" key="1">
    <citation type="submission" date="2022-04" db="EMBL/GenBank/DDBJ databases">
        <title>Positive selection, recombination, and allopatry shape intraspecific diversity of widespread and dominant cyanobacteria.</title>
        <authorList>
            <person name="Wei J."/>
            <person name="Shu W."/>
            <person name="Hu C."/>
        </authorList>
    </citation>
    <scope>NUCLEOTIDE SEQUENCE [LARGE SCALE GENOMIC DNA]</scope>
    <source>
        <strain evidence="5 6">DQ-A4</strain>
    </source>
</reference>
<dbReference type="SUPFAM" id="SSF49493">
    <property type="entry name" value="HSP40/DnaJ peptide-binding domain"/>
    <property type="match status" value="2"/>
</dbReference>
<proteinExistence type="predicted"/>
<keyword evidence="3" id="KW-0143">Chaperone</keyword>
<evidence type="ECO:0000313" key="6">
    <source>
        <dbReference type="Proteomes" id="UP001482513"/>
    </source>
</evidence>
<gene>
    <name evidence="5" type="ORF">NC992_20225</name>
</gene>
<accession>A0ABV0KBD2</accession>
<dbReference type="Gene3D" id="2.60.260.20">
    <property type="entry name" value="Urease metallochaperone UreE, N-terminal domain"/>
    <property type="match status" value="2"/>
</dbReference>
<keyword evidence="6" id="KW-1185">Reference proteome</keyword>
<dbReference type="Proteomes" id="UP001482513">
    <property type="component" value="Unassembled WGS sequence"/>
</dbReference>
<dbReference type="PANTHER" id="PTHR43096">
    <property type="entry name" value="DNAJ HOMOLOG 1, MITOCHONDRIAL-RELATED"/>
    <property type="match status" value="1"/>
</dbReference>
<evidence type="ECO:0000256" key="1">
    <source>
        <dbReference type="ARBA" id="ARBA00022705"/>
    </source>
</evidence>
<dbReference type="InterPro" id="IPR017868">
    <property type="entry name" value="Filamin/ABP280_repeat-like"/>
</dbReference>
<dbReference type="InterPro" id="IPR008971">
    <property type="entry name" value="HSP40/DnaJ_pept-bd"/>
</dbReference>
<dbReference type="PANTHER" id="PTHR43096:SF10">
    <property type="entry name" value="CHAPERONE PROTEIN DNAJ A6, CHLOROPLASTIC"/>
    <property type="match status" value="1"/>
</dbReference>
<feature type="domain" description="Chaperone DnaJ C-terminal" evidence="4">
    <location>
        <begin position="30"/>
        <end position="213"/>
    </location>
</feature>
<evidence type="ECO:0000313" key="5">
    <source>
        <dbReference type="EMBL" id="MEP0949217.1"/>
    </source>
</evidence>
<keyword evidence="1" id="KW-0235">DNA replication</keyword>
<evidence type="ECO:0000256" key="3">
    <source>
        <dbReference type="ARBA" id="ARBA00023186"/>
    </source>
</evidence>
<protein>
    <recommendedName>
        <fullName evidence="4">Chaperone DnaJ C-terminal domain-containing protein</fullName>
    </recommendedName>
</protein>
<organism evidence="5 6">
    <name type="scientific">Leptolyngbya subtilissima DQ-A4</name>
    <dbReference type="NCBI Taxonomy" id="2933933"/>
    <lineage>
        <taxon>Bacteria</taxon>
        <taxon>Bacillati</taxon>
        <taxon>Cyanobacteriota</taxon>
        <taxon>Cyanophyceae</taxon>
        <taxon>Leptolyngbyales</taxon>
        <taxon>Leptolyngbyaceae</taxon>
        <taxon>Leptolyngbya group</taxon>
        <taxon>Leptolyngbya</taxon>
    </lineage>
</organism>
<comment type="caution">
    <text evidence="5">The sequence shown here is derived from an EMBL/GenBank/DDBJ whole genome shotgun (WGS) entry which is preliminary data.</text>
</comment>
<sequence length="445" mass="49339">MAIVIELCFSDSRVTNQGFRMIARRGEDLRFDLTLNFRKAVLGGEEVIRICHLENCQSCGGERVQKRGLGGWLQGRPALTCRSCNGNGLITVTKNLTITIPPGVEEGTRLRVAGEGDAEPGGASGDLYVYLSVDQDPEFKRDGINLLSEITISEEASASGCQVKVRTIDGTVETLNIPAIGNRVADLRLQNRGVPVLGNPKQRGDHLVSIKIKPSIKSRPSPFAVKEATENPIDYDAHYKRLLFVDQSFEELITQYNSKDSLLVEPFNHLHDGNLEAAKKSLRQLLDSPIAEIRHKLWTWKALRQLGETPPHSIADDVHGVVFEIPVDGWVDTLAAYSDGRVRYLNGKLGVNGLIMFEDTEHPHIKPLVMRVIDLAKSLVGKTPVIDQHNEESPTIEPRVSVLTHKGLYIFDRSHSNRGVIEPVLSTGTQLFLTLLEIQNQSKQQ</sequence>
<dbReference type="RefSeq" id="WP_190704564.1">
    <property type="nucleotide sequence ID" value="NZ_JAMPKX010000011.1"/>
</dbReference>
<dbReference type="EMBL" id="JAMPKX010000011">
    <property type="protein sequence ID" value="MEP0949217.1"/>
    <property type="molecule type" value="Genomic_DNA"/>
</dbReference>
<dbReference type="PROSITE" id="PS50194">
    <property type="entry name" value="FILAMIN_REPEAT"/>
    <property type="match status" value="1"/>
</dbReference>
<name>A0ABV0KBD2_9CYAN</name>
<keyword evidence="2" id="KW-0346">Stress response</keyword>
<evidence type="ECO:0000259" key="4">
    <source>
        <dbReference type="Pfam" id="PF01556"/>
    </source>
</evidence>
<dbReference type="CDD" id="cd10747">
    <property type="entry name" value="DnaJ_C"/>
    <property type="match status" value="1"/>
</dbReference>
<dbReference type="InterPro" id="IPR002939">
    <property type="entry name" value="DnaJ_C"/>
</dbReference>
<evidence type="ECO:0000256" key="2">
    <source>
        <dbReference type="ARBA" id="ARBA00023016"/>
    </source>
</evidence>